<comment type="subcellular location">
    <subcellularLocation>
        <location evidence="1">Membrane</location>
        <topology evidence="1">Multi-pass membrane protein</topology>
    </subcellularLocation>
</comment>
<evidence type="ECO:0000256" key="4">
    <source>
        <dbReference type="ARBA" id="ARBA00022989"/>
    </source>
</evidence>
<dbReference type="OMA" id="IPWSMFN"/>
<dbReference type="GO" id="GO:0045332">
    <property type="term" value="P:phospholipid translocation"/>
    <property type="evidence" value="ECO:0007669"/>
    <property type="project" value="UniProtKB-UniRule"/>
</dbReference>
<evidence type="ECO:0000256" key="8">
    <source>
        <dbReference type="SAM" id="Phobius"/>
    </source>
</evidence>
<feature type="transmembrane region" description="Helical" evidence="8">
    <location>
        <begin position="350"/>
        <end position="372"/>
    </location>
</feature>
<dbReference type="GO" id="GO:0005886">
    <property type="term" value="C:plasma membrane"/>
    <property type="evidence" value="ECO:0007669"/>
    <property type="project" value="TreeGrafter"/>
</dbReference>
<evidence type="ECO:0000256" key="6">
    <source>
        <dbReference type="PIRNR" id="PIRNR015840"/>
    </source>
</evidence>
<dbReference type="PIRSF" id="PIRSF015840">
    <property type="entry name" value="DUF284_TM_euk"/>
    <property type="match status" value="1"/>
</dbReference>
<feature type="transmembrane region" description="Helical" evidence="8">
    <location>
        <begin position="55"/>
        <end position="79"/>
    </location>
</feature>
<evidence type="ECO:0000256" key="1">
    <source>
        <dbReference type="ARBA" id="ARBA00004141"/>
    </source>
</evidence>
<evidence type="ECO:0000256" key="3">
    <source>
        <dbReference type="ARBA" id="ARBA00022692"/>
    </source>
</evidence>
<evidence type="ECO:0000313" key="10">
    <source>
        <dbReference type="Proteomes" id="UP000000689"/>
    </source>
</evidence>
<dbReference type="RefSeq" id="XP_003672674.1">
    <property type="nucleotide sequence ID" value="XM_003672626.1"/>
</dbReference>
<sequence length="430" mass="49317">MIIENFPQFWKRTTGDNNEEDDKNKTAKKKSRRPLNTGFRQQRLKAWQPILSPQTVFPVLIFLACIFAPIGIGLMVSAINVQDLVVDYTQCHLLAIDTFTEIPSNLVSYHFKKKINSANKPAWRYISNGLDDDNVCQLKFEVPNNVKSPIYIYYKLTNFNQNHREYVESFDIDQLKGDAIPLASLDDNCDPLKGNDEDKIIYPCGLIANSMFNDTFSVKFISEDHINDDYNLSSQGIAWSTDKRHRYGKTKYNSSQIIPPPNWYKMFPNGYNDSNIPNLKEWEEFQVWMRTAALPTFYKKALQNEKDELMAGVYTMNITLNYPVMSFGGTKNFVMTTNSIVGARNISLGIVYLIVAGICTVFSVIFIMKVLFQPRSMNDHSYLDFTSSSSSSNNNNMNSRSNVVPSFEIESINDQNERRSMNSLPIREIL</sequence>
<dbReference type="eggNOG" id="KOG2952">
    <property type="taxonomic scope" value="Eukaryota"/>
</dbReference>
<dbReference type="STRING" id="1071378.G0WI20"/>
<keyword evidence="4 8" id="KW-1133">Transmembrane helix</keyword>
<dbReference type="GeneID" id="11497876"/>
<dbReference type="PANTHER" id="PTHR10926">
    <property type="entry name" value="CELL CYCLE CONTROL PROTEIN 50"/>
    <property type="match status" value="1"/>
</dbReference>
<dbReference type="GO" id="GO:0005802">
    <property type="term" value="C:trans-Golgi network"/>
    <property type="evidence" value="ECO:0007669"/>
    <property type="project" value="EnsemblFungi"/>
</dbReference>
<dbReference type="Proteomes" id="UP000000689">
    <property type="component" value="Chromosome 11"/>
</dbReference>
<evidence type="ECO:0000256" key="7">
    <source>
        <dbReference type="SAM" id="MobiDB-lite"/>
    </source>
</evidence>
<dbReference type="KEGG" id="ndi:NDAI_0K02400"/>
<dbReference type="HOGENOM" id="CLU_025025_0_1_1"/>
<dbReference type="Pfam" id="PF03381">
    <property type="entry name" value="CDC50"/>
    <property type="match status" value="1"/>
</dbReference>
<name>G0WI20_NAUDC</name>
<dbReference type="AlphaFoldDB" id="G0WI20"/>
<evidence type="ECO:0008006" key="11">
    <source>
        <dbReference type="Google" id="ProtNLM"/>
    </source>
</evidence>
<dbReference type="GO" id="GO:1990531">
    <property type="term" value="C:phospholipid-translocating ATPase complex"/>
    <property type="evidence" value="ECO:0007669"/>
    <property type="project" value="EnsemblFungi"/>
</dbReference>
<evidence type="ECO:0000313" key="9">
    <source>
        <dbReference type="EMBL" id="CCD27431.1"/>
    </source>
</evidence>
<organism evidence="9 10">
    <name type="scientific">Naumovozyma dairenensis (strain ATCC 10597 / BCRC 20456 / CBS 421 / NBRC 0211 / NRRL Y-12639)</name>
    <name type="common">Saccharomyces dairenensis</name>
    <dbReference type="NCBI Taxonomy" id="1071378"/>
    <lineage>
        <taxon>Eukaryota</taxon>
        <taxon>Fungi</taxon>
        <taxon>Dikarya</taxon>
        <taxon>Ascomycota</taxon>
        <taxon>Saccharomycotina</taxon>
        <taxon>Saccharomycetes</taxon>
        <taxon>Saccharomycetales</taxon>
        <taxon>Saccharomycetaceae</taxon>
        <taxon>Naumovozyma</taxon>
    </lineage>
</organism>
<keyword evidence="3 8" id="KW-0812">Transmembrane</keyword>
<dbReference type="InterPro" id="IPR005045">
    <property type="entry name" value="CDC50/LEM3_fam"/>
</dbReference>
<proteinExistence type="inferred from homology"/>
<keyword evidence="10" id="KW-1185">Reference proteome</keyword>
<keyword evidence="5 6" id="KW-0472">Membrane</keyword>
<comment type="similarity">
    <text evidence="2 6">Belongs to the CDC50/LEM3 family.</text>
</comment>
<feature type="region of interest" description="Disordered" evidence="7">
    <location>
        <begin position="12"/>
        <end position="34"/>
    </location>
</feature>
<accession>G0WI20</accession>
<reference evidence="9 10" key="1">
    <citation type="journal article" date="2011" name="Proc. Natl. Acad. Sci. U.S.A.">
        <title>Evolutionary erosion of yeast sex chromosomes by mating-type switching accidents.</title>
        <authorList>
            <person name="Gordon J.L."/>
            <person name="Armisen D."/>
            <person name="Proux-Wera E."/>
            <person name="Oheigeartaigh S.S."/>
            <person name="Byrne K.P."/>
            <person name="Wolfe K.H."/>
        </authorList>
    </citation>
    <scope>NUCLEOTIDE SEQUENCE [LARGE SCALE GENOMIC DNA]</scope>
    <source>
        <strain evidence="10">ATCC 10597 / BCRC 20456 / CBS 421 / NBRC 0211 / NRRL Y-12639</strain>
    </source>
</reference>
<dbReference type="GO" id="GO:0005783">
    <property type="term" value="C:endoplasmic reticulum"/>
    <property type="evidence" value="ECO:0007669"/>
    <property type="project" value="TreeGrafter"/>
</dbReference>
<evidence type="ECO:0000256" key="5">
    <source>
        <dbReference type="ARBA" id="ARBA00023136"/>
    </source>
</evidence>
<dbReference type="PANTHER" id="PTHR10926:SF0">
    <property type="entry name" value="CDC50, ISOFORM A"/>
    <property type="match status" value="1"/>
</dbReference>
<gene>
    <name evidence="9" type="primary">NDAI0K02400</name>
    <name evidence="9" type="ordered locus">NDAI_0K02400</name>
</gene>
<dbReference type="OrthoDB" id="340608at2759"/>
<dbReference type="EMBL" id="HE580277">
    <property type="protein sequence ID" value="CCD27431.1"/>
    <property type="molecule type" value="Genomic_DNA"/>
</dbReference>
<protein>
    <recommendedName>
        <fullName evidence="11">Cell division control protein 50</fullName>
    </recommendedName>
</protein>
<evidence type="ECO:0000256" key="2">
    <source>
        <dbReference type="ARBA" id="ARBA00009457"/>
    </source>
</evidence>